<dbReference type="OrthoDB" id="8042283at2759"/>
<gene>
    <name evidence="1" type="ORF">PACLA_8A045044</name>
</gene>
<sequence length="139" mass="15567">MKSKEGKQRSIFLVSVGAKTYKLIRSLVAPEEPKSKSYEELAKLVQDHYQRKPNGIVERFKFNTCCQQQAEPKLTLKRALDLAIAIETSEKDALNLQKNNTPGANGMNKRTEQFEFPRDKTLVVGAVGVMGTTAPLKRS</sequence>
<dbReference type="Proteomes" id="UP001152795">
    <property type="component" value="Unassembled WGS sequence"/>
</dbReference>
<protein>
    <submittedName>
        <fullName evidence="1">Uncharacterized protein</fullName>
    </submittedName>
</protein>
<proteinExistence type="predicted"/>
<keyword evidence="2" id="KW-1185">Reference proteome</keyword>
<accession>A0A6S7H3Y7</accession>
<dbReference type="EMBL" id="CACRXK020003825">
    <property type="protein sequence ID" value="CAB4000385.1"/>
    <property type="molecule type" value="Genomic_DNA"/>
</dbReference>
<organism evidence="1 2">
    <name type="scientific">Paramuricea clavata</name>
    <name type="common">Red gorgonian</name>
    <name type="synonym">Violescent sea-whip</name>
    <dbReference type="NCBI Taxonomy" id="317549"/>
    <lineage>
        <taxon>Eukaryota</taxon>
        <taxon>Metazoa</taxon>
        <taxon>Cnidaria</taxon>
        <taxon>Anthozoa</taxon>
        <taxon>Octocorallia</taxon>
        <taxon>Malacalcyonacea</taxon>
        <taxon>Plexauridae</taxon>
        <taxon>Paramuricea</taxon>
    </lineage>
</organism>
<evidence type="ECO:0000313" key="2">
    <source>
        <dbReference type="Proteomes" id="UP001152795"/>
    </source>
</evidence>
<comment type="caution">
    <text evidence="1">The sequence shown here is derived from an EMBL/GenBank/DDBJ whole genome shotgun (WGS) entry which is preliminary data.</text>
</comment>
<dbReference type="AlphaFoldDB" id="A0A6S7H3Y7"/>
<name>A0A6S7H3Y7_PARCT</name>
<reference evidence="1" key="1">
    <citation type="submission" date="2020-04" db="EMBL/GenBank/DDBJ databases">
        <authorList>
            <person name="Alioto T."/>
            <person name="Alioto T."/>
            <person name="Gomez Garrido J."/>
        </authorList>
    </citation>
    <scope>NUCLEOTIDE SEQUENCE</scope>
    <source>
        <strain evidence="1">A484AB</strain>
    </source>
</reference>
<evidence type="ECO:0000313" key="1">
    <source>
        <dbReference type="EMBL" id="CAB4000385.1"/>
    </source>
</evidence>